<organism evidence="2 3">
    <name type="scientific">Funneliformis caledonium</name>
    <dbReference type="NCBI Taxonomy" id="1117310"/>
    <lineage>
        <taxon>Eukaryota</taxon>
        <taxon>Fungi</taxon>
        <taxon>Fungi incertae sedis</taxon>
        <taxon>Mucoromycota</taxon>
        <taxon>Glomeromycotina</taxon>
        <taxon>Glomeromycetes</taxon>
        <taxon>Glomerales</taxon>
        <taxon>Glomeraceae</taxon>
        <taxon>Funneliformis</taxon>
    </lineage>
</organism>
<reference evidence="2" key="1">
    <citation type="submission" date="2021-06" db="EMBL/GenBank/DDBJ databases">
        <authorList>
            <person name="Kallberg Y."/>
            <person name="Tangrot J."/>
            <person name="Rosling A."/>
        </authorList>
    </citation>
    <scope>NUCLEOTIDE SEQUENCE</scope>
    <source>
        <strain evidence="2">UK204</strain>
    </source>
</reference>
<feature type="non-terminal residue" evidence="2">
    <location>
        <position position="164"/>
    </location>
</feature>
<name>A0A9N9B4X3_9GLOM</name>
<feature type="compositionally biased region" description="Polar residues" evidence="1">
    <location>
        <begin position="112"/>
        <end position="129"/>
    </location>
</feature>
<keyword evidence="3" id="KW-1185">Reference proteome</keyword>
<sequence length="164" mass="18651">MDLVRKGSLRNFGIAFCHIHCHKKRERKRNASEAFENDFDYLFGTNSCLYLIRRKGFIARKPKPLVYLTCKHIVHYNCINNPQKLCPICPSANVTETDDMETDDDEIVTNNFETQGSSTTQNKCTMNPASTEKSSNKKQKTSTNDGESPTLKRLIKELKTPSSA</sequence>
<evidence type="ECO:0000313" key="3">
    <source>
        <dbReference type="Proteomes" id="UP000789570"/>
    </source>
</evidence>
<dbReference type="OrthoDB" id="2443759at2759"/>
<gene>
    <name evidence="2" type="ORF">FCALED_LOCUS6324</name>
</gene>
<dbReference type="SUPFAM" id="SSF57850">
    <property type="entry name" value="RING/U-box"/>
    <property type="match status" value="1"/>
</dbReference>
<feature type="compositionally biased region" description="Basic and acidic residues" evidence="1">
    <location>
        <begin position="154"/>
        <end position="164"/>
    </location>
</feature>
<protein>
    <submittedName>
        <fullName evidence="2">16875_t:CDS:1</fullName>
    </submittedName>
</protein>
<accession>A0A9N9B4X3</accession>
<dbReference type="EMBL" id="CAJVPQ010001481">
    <property type="protein sequence ID" value="CAG8555273.1"/>
    <property type="molecule type" value="Genomic_DNA"/>
</dbReference>
<dbReference type="Proteomes" id="UP000789570">
    <property type="component" value="Unassembled WGS sequence"/>
</dbReference>
<feature type="region of interest" description="Disordered" evidence="1">
    <location>
        <begin position="112"/>
        <end position="164"/>
    </location>
</feature>
<comment type="caution">
    <text evidence="2">The sequence shown here is derived from an EMBL/GenBank/DDBJ whole genome shotgun (WGS) entry which is preliminary data.</text>
</comment>
<proteinExistence type="predicted"/>
<evidence type="ECO:0000256" key="1">
    <source>
        <dbReference type="SAM" id="MobiDB-lite"/>
    </source>
</evidence>
<dbReference type="AlphaFoldDB" id="A0A9N9B4X3"/>
<evidence type="ECO:0000313" key="2">
    <source>
        <dbReference type="EMBL" id="CAG8555273.1"/>
    </source>
</evidence>